<proteinExistence type="predicted"/>
<dbReference type="SMART" id="SM00382">
    <property type="entry name" value="AAA"/>
    <property type="match status" value="1"/>
</dbReference>
<dbReference type="GO" id="GO:0016887">
    <property type="term" value="F:ATP hydrolysis activity"/>
    <property type="evidence" value="ECO:0007669"/>
    <property type="project" value="InterPro"/>
</dbReference>
<organism evidence="5 6">
    <name type="scientific">Paenirhodobacter ferrireducens</name>
    <dbReference type="NCBI Taxonomy" id="1215032"/>
    <lineage>
        <taxon>Bacteria</taxon>
        <taxon>Pseudomonadati</taxon>
        <taxon>Pseudomonadota</taxon>
        <taxon>Alphaproteobacteria</taxon>
        <taxon>Rhodobacterales</taxon>
        <taxon>Rhodobacter group</taxon>
        <taxon>Paenirhodobacter</taxon>
    </lineage>
</organism>
<sequence>MSDWTNILETRGLTMQFGGVTAVDEVDFTLRDGELRCLLGPNGAGKSTFFKCLTGQLIPTRGTVTFKGQDMTGWNTHDIVNLGIGIKTQMPNVFDGVSVYENVRLSSRRKHMAAQAKELAEKTLERCGITHLAKREVGYLSHGQRQLVELAMVLAAEPALILLDEPAAGMTGEERDRLARLVLESARSAAVIVVEHDMVFIRQIAKFVTVFNRGAIFREAMIDEIMADREVQEIYLGKQANAASA</sequence>
<dbReference type="InterPro" id="IPR051120">
    <property type="entry name" value="ABC_AA/LPS_Transport"/>
</dbReference>
<dbReference type="InterPro" id="IPR017871">
    <property type="entry name" value="ABC_transporter-like_CS"/>
</dbReference>
<dbReference type="GO" id="GO:0005886">
    <property type="term" value="C:plasma membrane"/>
    <property type="evidence" value="ECO:0007669"/>
    <property type="project" value="TreeGrafter"/>
</dbReference>
<dbReference type="InterPro" id="IPR003439">
    <property type="entry name" value="ABC_transporter-like_ATP-bd"/>
</dbReference>
<keyword evidence="3 5" id="KW-0067">ATP-binding</keyword>
<dbReference type="OrthoDB" id="9806149at2"/>
<dbReference type="EMBL" id="SAVB01000010">
    <property type="protein sequence ID" value="RWR48713.1"/>
    <property type="molecule type" value="Genomic_DNA"/>
</dbReference>
<evidence type="ECO:0000259" key="4">
    <source>
        <dbReference type="PROSITE" id="PS50893"/>
    </source>
</evidence>
<name>A0A443LHX1_9RHOB</name>
<dbReference type="AlphaFoldDB" id="A0A443LHX1"/>
<dbReference type="Proteomes" id="UP000286594">
    <property type="component" value="Unassembled WGS sequence"/>
</dbReference>
<dbReference type="SUPFAM" id="SSF52540">
    <property type="entry name" value="P-loop containing nucleoside triphosphate hydrolases"/>
    <property type="match status" value="1"/>
</dbReference>
<dbReference type="GO" id="GO:0005524">
    <property type="term" value="F:ATP binding"/>
    <property type="evidence" value="ECO:0007669"/>
    <property type="project" value="UniProtKB-KW"/>
</dbReference>
<comment type="caution">
    <text evidence="5">The sequence shown here is derived from an EMBL/GenBank/DDBJ whole genome shotgun (WGS) entry which is preliminary data.</text>
</comment>
<dbReference type="PANTHER" id="PTHR45772:SF8">
    <property type="entry name" value="HIGH-AFFINITY BRANCHED-CHAIN AMINO ACID TRANSPORT ATP-BINDING PROTEIN"/>
    <property type="match status" value="1"/>
</dbReference>
<keyword evidence="6" id="KW-1185">Reference proteome</keyword>
<dbReference type="RefSeq" id="WP_128148835.1">
    <property type="nucleotide sequence ID" value="NZ_SAVB01000010.1"/>
</dbReference>
<dbReference type="CDD" id="cd03219">
    <property type="entry name" value="ABC_Mj1267_LivG_branched"/>
    <property type="match status" value="1"/>
</dbReference>
<dbReference type="PROSITE" id="PS50893">
    <property type="entry name" value="ABC_TRANSPORTER_2"/>
    <property type="match status" value="1"/>
</dbReference>
<accession>A0A443LHX1</accession>
<reference evidence="5 6" key="1">
    <citation type="submission" date="2019-01" db="EMBL/GenBank/DDBJ databases">
        <title>Sinorhodobacter populi sp. nov. isolated from the symptomatic bark tissue of Populus euramericana canker.</title>
        <authorList>
            <person name="Xu G."/>
        </authorList>
    </citation>
    <scope>NUCLEOTIDE SEQUENCE [LARGE SCALE GENOMIC DNA]</scope>
    <source>
        <strain evidence="5 6">CCTCC AB2012026</strain>
    </source>
</reference>
<keyword evidence="1" id="KW-0813">Transport</keyword>
<protein>
    <submittedName>
        <fullName evidence="5">ATP-binding cassette domain-containing protein</fullName>
    </submittedName>
</protein>
<keyword evidence="2" id="KW-0547">Nucleotide-binding</keyword>
<evidence type="ECO:0000256" key="1">
    <source>
        <dbReference type="ARBA" id="ARBA00022448"/>
    </source>
</evidence>
<dbReference type="PANTHER" id="PTHR45772">
    <property type="entry name" value="CONSERVED COMPONENT OF ABC TRANSPORTER FOR NATURAL AMINO ACIDS-RELATED"/>
    <property type="match status" value="1"/>
</dbReference>
<dbReference type="InterPro" id="IPR027417">
    <property type="entry name" value="P-loop_NTPase"/>
</dbReference>
<evidence type="ECO:0000256" key="2">
    <source>
        <dbReference type="ARBA" id="ARBA00022741"/>
    </source>
</evidence>
<feature type="domain" description="ABC transporter" evidence="4">
    <location>
        <begin position="8"/>
        <end position="238"/>
    </location>
</feature>
<evidence type="ECO:0000256" key="3">
    <source>
        <dbReference type="ARBA" id="ARBA00022840"/>
    </source>
</evidence>
<dbReference type="Gene3D" id="3.40.50.300">
    <property type="entry name" value="P-loop containing nucleotide triphosphate hydrolases"/>
    <property type="match status" value="1"/>
</dbReference>
<evidence type="ECO:0000313" key="6">
    <source>
        <dbReference type="Proteomes" id="UP000286594"/>
    </source>
</evidence>
<dbReference type="InterPro" id="IPR003593">
    <property type="entry name" value="AAA+_ATPase"/>
</dbReference>
<gene>
    <name evidence="5" type="ORF">EOW65_09430</name>
</gene>
<evidence type="ECO:0000313" key="5">
    <source>
        <dbReference type="EMBL" id="RWR48713.1"/>
    </source>
</evidence>
<dbReference type="Pfam" id="PF00005">
    <property type="entry name" value="ABC_tran"/>
    <property type="match status" value="1"/>
</dbReference>
<dbReference type="PROSITE" id="PS00211">
    <property type="entry name" value="ABC_TRANSPORTER_1"/>
    <property type="match status" value="1"/>
</dbReference>